<dbReference type="Pfam" id="PF13573">
    <property type="entry name" value="SprB"/>
    <property type="match status" value="8"/>
</dbReference>
<proteinExistence type="predicted"/>
<dbReference type="InterPro" id="IPR014867">
    <property type="entry name" value="Spore_coat_CotH_CotH2/3/7"/>
</dbReference>
<dbReference type="InterPro" id="IPR013783">
    <property type="entry name" value="Ig-like_fold"/>
</dbReference>
<dbReference type="Pfam" id="PF18998">
    <property type="entry name" value="Flg_new_2"/>
    <property type="match status" value="1"/>
</dbReference>
<accession>A0A1M4ZJT3</accession>
<dbReference type="SUPFAM" id="SSF74853">
    <property type="entry name" value="Lamin A/C globular tail domain"/>
    <property type="match status" value="1"/>
</dbReference>
<protein>
    <submittedName>
        <fullName evidence="2">Listeria/Bacterioides repeat-containing protein/Por secretion system C-terminal sorting domain-containing protein</fullName>
    </submittedName>
</protein>
<dbReference type="InterPro" id="IPR044060">
    <property type="entry name" value="Bacterial_rp_domain"/>
</dbReference>
<dbReference type="Pfam" id="PF08757">
    <property type="entry name" value="CotH"/>
    <property type="match status" value="1"/>
</dbReference>
<sequence>MRTTFLLLSILGFFQFYTVNAQTGIYINEAMGSNRNTIADSTGSFEDWLELYNPTSNARPLNGYYVTNDITKPQLFRLSGNLQIPARGYILLWASKDTTRGKTHLPFKISSSGERLYLFAPDGNTLVDSLALDEQKTDVSYGRTKDGSTTFGFFAAPTPRSTNNNATVYLGILNPPVFSQPAGFYGSAFSLSITSDDPAVKIVYTTDGSLPHAGNINGTVYRYKNKYQQQPTDPVGPFLLDSFKSFNYVNPINVKDASANPNKLSLKSATYENTYSYAPATLINKGTVVRAVATKDGYIPSEITTATYFVTPGGTNKYNLPVLSITLPENYLFSWDSGMYNAGADFEKWRTLNPTATPNGGTPANYNTKETEFPASFELFLANATTLQLQTNVGLTGNGGYSRRYGQKALRIYFRKSYGASDLNYKIFTDLPYTNYERLVLSNAGQDMPTAHMRDMVAQACVKHLNVGTQHQQPAVAFVNGEFWGLYNIRQRYDDNHFKQIWGIDPDSLDLIYNRSEVKYGTSTAILNLRSFFTANDLSVTENYQKVQTMMDIDNFIDYQLAEIFLGNRDWPANNTYCYRKRVPFTPGAPPGQDGRFRWALNDMDHTFGLYSSGWVGYNMLAWATGSSTDGNPSAWATDMLRKLLTNTEFRNKFITRYADLLNTTFLPVNINRVTNSYRDLLSPHIVEHIQRWRNPASATSWNTLVNNMIKYADQRPSYARQHIRSQFSLNTEQQLTINVSDTAQGFTSVNTIDITPVVTGIPQNTYPWTGSYYQEVPVTLVAKPKPGYSFVGWAGDSTSTKDTLKVTLDRAKSFTAIFQSKSVTESGKVITYWHFNTLPSTSTIAAADADTSLTGRSVITYPGTGAGYMDRTTGSAVNAQFNQPLGYSLRVRNPASTRYLLMSTPTTGYKNIILKYATVRTTSGAEYQRILYTNDVTNANVEWKLKADSIVVPSPDTAPYGLQSFDFSTDANTANNAKFAIKIEFFGNNAAGTSGNNRFDNMTISGVALNSQDFPTVSVSSDRDNVCSNSKITFTAKTTNAGVSPTFQWIKNDVNVGTNQSTFVDSSFQDGDVIFCTLTFNNTTLTSNKVFITVSSSNLGIASLTKNAPSACGINDGDITINQSGGVAPFSYSLNNVDYATSNLFPNLEAGNYTTYVKDAKGCIASLSDVLMVTPALNITLNKTSTSACGGNLGEITINVTGGTAPYVYSLNGVDYVTSNVFSNLAAGTYTAYVMDADNCVASITDILANASELVITSITKVDPSNCANNGSITINSSGGISPFKYSLDGVNYVTSNVFGNLAAGTYTAYVKDANGCTTLFTDVLSKLSSSVEILDLIKTSATSCGNDGSIEIVNSGGYSPFQYSLNNGEYITESKFNNLSAGTYTAYIKDAHGCIDSLTTILEKTPPIVISLKKSPVSACSDDGILTIIGSGGSSPYEYSLDGTVFFRDKSFYDLSAGTYTVYVRDRDGCVASITDVLTRIPLDVTASTTPASACNDDGSITINISEGTAPYQYSLNGLNYFTSNVFSNLTSGTYTAYVRDANGCTASTPVVIAKNAPLTITSVSKENPSNCKDDGSITINTSEGTAPFQYSLNGVDYVTSNVFSNLAAGNYTAYVKDARGCTASVATSLTKAAAIVVSTSNISVSACSTNDGKITINRTGGNSPFLYSINGVNYVSSNVFSNLAAGTYTTYVKDARGCIASSSVVLTKTTTLGIKSVNKTNISACGTNDGSITINRTGGNSPFLYSINGVNYVSSNVFSNLAAGTYTVYVKDARGCIASSSVVLTKTTTLGIKSVNKTNISACGTNDGSITINRTGGNSPFLYSINGVNYVSSNVFSNLAAGTYTVYVKDARGCIASSSVVLTKTSTLAITSVTKVNPSACTNNGKITINKTGGSSPFLYSINGVNYVSSNVFSNLAAGTYTAYAKDARDCIAKLTNITLTAPICTAALSVNQETHTSSAMPDITTLSIKVFPNPSAEQFSMFVESSEDRVVEVIVTDMLGRRLKSIRTAPNSSLIFGRELSPGMYVVEAVQGNKTTTLKILKTE</sequence>
<dbReference type="Gene3D" id="2.60.40.10">
    <property type="entry name" value="Immunoglobulins"/>
    <property type="match status" value="1"/>
</dbReference>
<evidence type="ECO:0000259" key="1">
    <source>
        <dbReference type="PROSITE" id="PS51841"/>
    </source>
</evidence>
<dbReference type="EMBL" id="FQUO01000005">
    <property type="protein sequence ID" value="SHF18072.1"/>
    <property type="molecule type" value="Genomic_DNA"/>
</dbReference>
<keyword evidence="3" id="KW-1185">Reference proteome</keyword>
<evidence type="ECO:0000313" key="3">
    <source>
        <dbReference type="Proteomes" id="UP000184368"/>
    </source>
</evidence>
<gene>
    <name evidence="2" type="ORF">SAMN05444008_105242</name>
</gene>
<dbReference type="Pfam" id="PF00932">
    <property type="entry name" value="LTD"/>
    <property type="match status" value="1"/>
</dbReference>
<dbReference type="InterPro" id="IPR025667">
    <property type="entry name" value="SprB_repeat"/>
</dbReference>
<dbReference type="InterPro" id="IPR001322">
    <property type="entry name" value="Lamin_tail_dom"/>
</dbReference>
<dbReference type="RefSeq" id="WP_073042039.1">
    <property type="nucleotide sequence ID" value="NZ_FQUO01000005.1"/>
</dbReference>
<dbReference type="PROSITE" id="PS51841">
    <property type="entry name" value="LTD"/>
    <property type="match status" value="1"/>
</dbReference>
<reference evidence="2 3" key="1">
    <citation type="submission" date="2016-11" db="EMBL/GenBank/DDBJ databases">
        <authorList>
            <person name="Jaros S."/>
            <person name="Januszkiewicz K."/>
            <person name="Wedrychowicz H."/>
        </authorList>
    </citation>
    <scope>NUCLEOTIDE SEQUENCE [LARGE SCALE GENOMIC DNA]</scope>
    <source>
        <strain evidence="2 3">DSM 26897</strain>
    </source>
</reference>
<dbReference type="STRING" id="1302690.BUE76_21620"/>
<name>A0A1M4ZJT3_9BACT</name>
<dbReference type="Pfam" id="PF13287">
    <property type="entry name" value="Fn3_assoc"/>
    <property type="match status" value="1"/>
</dbReference>
<feature type="domain" description="LTD" evidence="1">
    <location>
        <begin position="18"/>
        <end position="143"/>
    </location>
</feature>
<dbReference type="InterPro" id="IPR036415">
    <property type="entry name" value="Lamin_tail_dom_sf"/>
</dbReference>
<organism evidence="2 3">
    <name type="scientific">Cnuella takakiae</name>
    <dbReference type="NCBI Taxonomy" id="1302690"/>
    <lineage>
        <taxon>Bacteria</taxon>
        <taxon>Pseudomonadati</taxon>
        <taxon>Bacteroidota</taxon>
        <taxon>Chitinophagia</taxon>
        <taxon>Chitinophagales</taxon>
        <taxon>Chitinophagaceae</taxon>
        <taxon>Cnuella</taxon>
    </lineage>
</organism>
<evidence type="ECO:0000313" key="2">
    <source>
        <dbReference type="EMBL" id="SHF18072.1"/>
    </source>
</evidence>
<dbReference type="NCBIfam" id="TIGR04183">
    <property type="entry name" value="Por_Secre_tail"/>
    <property type="match status" value="1"/>
</dbReference>
<dbReference type="InterPro" id="IPR026876">
    <property type="entry name" value="Fn3_assoc_repeat"/>
</dbReference>
<dbReference type="InterPro" id="IPR026444">
    <property type="entry name" value="Secre_tail"/>
</dbReference>
<dbReference type="Proteomes" id="UP000184368">
    <property type="component" value="Unassembled WGS sequence"/>
</dbReference>
<dbReference type="NCBIfam" id="TIGR02543">
    <property type="entry name" value="List_Bact_rpt"/>
    <property type="match status" value="1"/>
</dbReference>
<dbReference type="InterPro" id="IPR013378">
    <property type="entry name" value="InlB-like_B-rpt"/>
</dbReference>